<dbReference type="Proteomes" id="UP000829194">
    <property type="component" value="Chromosome"/>
</dbReference>
<evidence type="ECO:0000256" key="2">
    <source>
        <dbReference type="ARBA" id="ARBA00023015"/>
    </source>
</evidence>
<protein>
    <submittedName>
        <fullName evidence="6">LysR family transcriptional regulator</fullName>
    </submittedName>
</protein>
<dbReference type="Gene3D" id="1.10.10.10">
    <property type="entry name" value="Winged helix-like DNA-binding domain superfamily/Winged helix DNA-binding domain"/>
    <property type="match status" value="1"/>
</dbReference>
<keyword evidence="4" id="KW-0804">Transcription</keyword>
<organism evidence="6 7">
    <name type="scientific">Lysobacter gummosus</name>
    <dbReference type="NCBI Taxonomy" id="262324"/>
    <lineage>
        <taxon>Bacteria</taxon>
        <taxon>Pseudomonadati</taxon>
        <taxon>Pseudomonadota</taxon>
        <taxon>Gammaproteobacteria</taxon>
        <taxon>Lysobacterales</taxon>
        <taxon>Lysobacteraceae</taxon>
        <taxon>Lysobacter</taxon>
    </lineage>
</organism>
<evidence type="ECO:0000256" key="1">
    <source>
        <dbReference type="ARBA" id="ARBA00009437"/>
    </source>
</evidence>
<evidence type="ECO:0000256" key="3">
    <source>
        <dbReference type="ARBA" id="ARBA00023125"/>
    </source>
</evidence>
<proteinExistence type="inferred from homology"/>
<name>A0ABY3XC76_9GAMM</name>
<feature type="domain" description="HTH lysR-type" evidence="5">
    <location>
        <begin position="1"/>
        <end position="59"/>
    </location>
</feature>
<sequence length="300" mass="32607">MDQLSAMRAYRSIVESGSFTKAAERLDTSHTSLSRQLAQLEAHLGVRLLNRNSRGLTTTEAGAHYYRDCIDILERLDAAQQRLSGDAAQPSGVLRLSLPHAIGALELAQWLPGFMQRHPRIDLDLSCDDRMVDLIKGGFDMAIRVSGPLADSGLVARELAVSERVLVAAPQYIAQHGLPRAVADLREHQLLTYAGDGAALQLSSPHGDDGSVSTGERLRLDSIVALHAAVMAGQGIAALTYLTVHGDLAAGRLLRILPQHDAGRRHYFALYPHARALPAKVRVFTEFMRAHYATMRQGAG</sequence>
<dbReference type="CDD" id="cd08422">
    <property type="entry name" value="PBP2_CrgA_like"/>
    <property type="match status" value="1"/>
</dbReference>
<accession>A0ABY3XC76</accession>
<reference evidence="6 7" key="1">
    <citation type="submission" date="2022-03" db="EMBL/GenBank/DDBJ databases">
        <title>Complete genome sequence of Lysobacter capsici VKM B-2533 and Lysobacter gummosus 10.1.1, promising sources of lytic agents.</title>
        <authorList>
            <person name="Tarlachkov S.V."/>
            <person name="Kudryakova I.V."/>
            <person name="Afoshin A.S."/>
            <person name="Leontyevskaya E.A."/>
            <person name="Leontyevskaya N.V."/>
        </authorList>
    </citation>
    <scope>NUCLEOTIDE SEQUENCE [LARGE SCALE GENOMIC DNA]</scope>
    <source>
        <strain evidence="6 7">10.1.1</strain>
    </source>
</reference>
<evidence type="ECO:0000256" key="4">
    <source>
        <dbReference type="ARBA" id="ARBA00023163"/>
    </source>
</evidence>
<dbReference type="Pfam" id="PF03466">
    <property type="entry name" value="LysR_substrate"/>
    <property type="match status" value="1"/>
</dbReference>
<dbReference type="RefSeq" id="WP_057944566.1">
    <property type="nucleotide sequence ID" value="NZ_CP011131.1"/>
</dbReference>
<keyword evidence="3" id="KW-0238">DNA-binding</keyword>
<dbReference type="EMBL" id="CP093547">
    <property type="protein sequence ID" value="UNP29051.1"/>
    <property type="molecule type" value="Genomic_DNA"/>
</dbReference>
<dbReference type="SUPFAM" id="SSF53850">
    <property type="entry name" value="Periplasmic binding protein-like II"/>
    <property type="match status" value="1"/>
</dbReference>
<keyword evidence="7" id="KW-1185">Reference proteome</keyword>
<dbReference type="PANTHER" id="PTHR30537:SF5">
    <property type="entry name" value="HTH-TYPE TRANSCRIPTIONAL ACTIVATOR TTDR-RELATED"/>
    <property type="match status" value="1"/>
</dbReference>
<dbReference type="InterPro" id="IPR058163">
    <property type="entry name" value="LysR-type_TF_proteobact-type"/>
</dbReference>
<dbReference type="InterPro" id="IPR036390">
    <property type="entry name" value="WH_DNA-bd_sf"/>
</dbReference>
<evidence type="ECO:0000313" key="6">
    <source>
        <dbReference type="EMBL" id="UNP29051.1"/>
    </source>
</evidence>
<evidence type="ECO:0000259" key="5">
    <source>
        <dbReference type="PROSITE" id="PS50931"/>
    </source>
</evidence>
<comment type="similarity">
    <text evidence="1">Belongs to the LysR transcriptional regulatory family.</text>
</comment>
<evidence type="ECO:0000313" key="7">
    <source>
        <dbReference type="Proteomes" id="UP000829194"/>
    </source>
</evidence>
<dbReference type="InterPro" id="IPR036388">
    <property type="entry name" value="WH-like_DNA-bd_sf"/>
</dbReference>
<dbReference type="PROSITE" id="PS50931">
    <property type="entry name" value="HTH_LYSR"/>
    <property type="match status" value="1"/>
</dbReference>
<dbReference type="SUPFAM" id="SSF46785">
    <property type="entry name" value="Winged helix' DNA-binding domain"/>
    <property type="match status" value="1"/>
</dbReference>
<keyword evidence="2" id="KW-0805">Transcription regulation</keyword>
<dbReference type="InterPro" id="IPR000847">
    <property type="entry name" value="LysR_HTH_N"/>
</dbReference>
<dbReference type="PANTHER" id="PTHR30537">
    <property type="entry name" value="HTH-TYPE TRANSCRIPTIONAL REGULATOR"/>
    <property type="match status" value="1"/>
</dbReference>
<dbReference type="InterPro" id="IPR005119">
    <property type="entry name" value="LysR_subst-bd"/>
</dbReference>
<dbReference type="Pfam" id="PF00126">
    <property type="entry name" value="HTH_1"/>
    <property type="match status" value="1"/>
</dbReference>
<dbReference type="PRINTS" id="PR00039">
    <property type="entry name" value="HTHLYSR"/>
</dbReference>
<dbReference type="Gene3D" id="3.40.190.290">
    <property type="match status" value="1"/>
</dbReference>
<gene>
    <name evidence="6" type="ORF">MOV92_21700</name>
</gene>